<feature type="region of interest" description="Disordered" evidence="2">
    <location>
        <begin position="326"/>
        <end position="351"/>
    </location>
</feature>
<feature type="coiled-coil region" evidence="1">
    <location>
        <begin position="214"/>
        <end position="311"/>
    </location>
</feature>
<dbReference type="PANTHER" id="PTHR14559:SF3">
    <property type="entry name" value="CASPASE RECRUITMENT DOMAIN-CONTAINING PROTEIN 9"/>
    <property type="match status" value="1"/>
</dbReference>
<organism evidence="3 4">
    <name type="scientific">Eublepharis macularius</name>
    <name type="common">Leopard gecko</name>
    <name type="synonym">Cyrtodactylus macularius</name>
    <dbReference type="NCBI Taxonomy" id="481883"/>
    <lineage>
        <taxon>Eukaryota</taxon>
        <taxon>Metazoa</taxon>
        <taxon>Chordata</taxon>
        <taxon>Craniata</taxon>
        <taxon>Vertebrata</taxon>
        <taxon>Euteleostomi</taxon>
        <taxon>Lepidosauria</taxon>
        <taxon>Squamata</taxon>
        <taxon>Bifurcata</taxon>
        <taxon>Gekkota</taxon>
        <taxon>Eublepharidae</taxon>
        <taxon>Eublepharinae</taxon>
        <taxon>Eublepharis</taxon>
    </lineage>
</organism>
<dbReference type="GO" id="GO:0050700">
    <property type="term" value="F:CARD domain binding"/>
    <property type="evidence" value="ECO:0007669"/>
    <property type="project" value="TreeGrafter"/>
</dbReference>
<gene>
    <name evidence="4" type="primary">CARD9</name>
</gene>
<dbReference type="GO" id="GO:0005737">
    <property type="term" value="C:cytoplasm"/>
    <property type="evidence" value="ECO:0007669"/>
    <property type="project" value="TreeGrafter"/>
</dbReference>
<dbReference type="RefSeq" id="XP_054853267.1">
    <property type="nucleotide sequence ID" value="XM_054997292.1"/>
</dbReference>
<evidence type="ECO:0000313" key="3">
    <source>
        <dbReference type="Proteomes" id="UP001190640"/>
    </source>
</evidence>
<dbReference type="GeneID" id="129341934"/>
<evidence type="ECO:0000256" key="1">
    <source>
        <dbReference type="SAM" id="Coils"/>
    </source>
</evidence>
<proteinExistence type="predicted"/>
<name>A0AA97KB80_EUBMA</name>
<dbReference type="Proteomes" id="UP001190640">
    <property type="component" value="Chromosome 14"/>
</dbReference>
<feature type="region of interest" description="Disordered" evidence="2">
    <location>
        <begin position="416"/>
        <end position="440"/>
    </location>
</feature>
<evidence type="ECO:0000313" key="4">
    <source>
        <dbReference type="RefSeq" id="XP_054853267.1"/>
    </source>
</evidence>
<dbReference type="AlphaFoldDB" id="A0AA97KB80"/>
<feature type="coiled-coil region" evidence="1">
    <location>
        <begin position="57"/>
        <end position="126"/>
    </location>
</feature>
<accession>A0AA97KB80</accession>
<dbReference type="GO" id="GO:0043123">
    <property type="term" value="P:positive regulation of canonical NF-kappaB signal transduction"/>
    <property type="evidence" value="ECO:0007669"/>
    <property type="project" value="TreeGrafter"/>
</dbReference>
<evidence type="ECO:0000256" key="2">
    <source>
        <dbReference type="SAM" id="MobiDB-lite"/>
    </source>
</evidence>
<dbReference type="PANTHER" id="PTHR14559">
    <property type="entry name" value="CASPASE RECRUITMENT DOMAIN FAMILY"/>
    <property type="match status" value="1"/>
</dbReference>
<dbReference type="CTD" id="64170"/>
<reference evidence="4" key="1">
    <citation type="submission" date="2025-08" db="UniProtKB">
        <authorList>
            <consortium name="RefSeq"/>
        </authorList>
    </citation>
    <scope>IDENTIFICATION</scope>
    <source>
        <tissue evidence="4">Blood</tissue>
    </source>
</reference>
<keyword evidence="3" id="KW-1185">Reference proteome</keyword>
<sequence length="440" mass="51357">MIIDTAGESSLTELLMKEITKLQGTLREERQTVQELHVLLHTKDDLIKEMRVRDSVLRKHQERVHKMKEERDNLSKELKQCKDENYELAMSYAKQSEEKNVALMKNRDLQLEIDCLRHSLSKAEDDCKLQRKHTLKLKHAMAQRPSHEAVWEIQREKDLLLAKNKELESTLQVSKKSSSEKESTSGQALEAERARMLGEHQKLVNALYDLRQMLRGTEEMRDKLVEEKEMLELRCVSLQNDNRIYQDRIEAVLRQMEEVAAERDQALLTQEAFHKQYCKSLVDKDVYRKQIRELGERCDELQLQLFQKEGQLLSAEAKMKRLHLDPSTLTSDLEETSSRSSQEITPCGNPEDDLKVIGKKETSACQEQHFSTLGDIQLLNSPMGEDPLEQELAEKGRRRMKDSFEHYRRKRALRRVPKGRYHEVDWENTSGSDNTDTEGS</sequence>
<keyword evidence="1" id="KW-0175">Coiled coil</keyword>
<protein>
    <submittedName>
        <fullName evidence="4">Caspase recruitment domain-containing protein 9 isoform X2</fullName>
    </submittedName>
</protein>